<keyword evidence="8 14" id="KW-0791">Threonine biosynthesis</keyword>
<evidence type="ECO:0000256" key="9">
    <source>
        <dbReference type="ARBA" id="ARBA00022857"/>
    </source>
</evidence>
<dbReference type="RefSeq" id="XP_040728411.1">
    <property type="nucleotide sequence ID" value="XM_040866216.1"/>
</dbReference>
<organism evidence="21 22">
    <name type="scientific">Protomyces lactucae-debilis</name>
    <dbReference type="NCBI Taxonomy" id="2754530"/>
    <lineage>
        <taxon>Eukaryota</taxon>
        <taxon>Fungi</taxon>
        <taxon>Dikarya</taxon>
        <taxon>Ascomycota</taxon>
        <taxon>Taphrinomycotina</taxon>
        <taxon>Taphrinomycetes</taxon>
        <taxon>Taphrinales</taxon>
        <taxon>Protomycetaceae</taxon>
        <taxon>Protomyces</taxon>
    </lineage>
</organism>
<dbReference type="AlphaFoldDB" id="A0A1Y2FXK8"/>
<comment type="catalytic activity">
    <reaction evidence="12">
        <text>L-homoserine + NADP(+) = L-aspartate 4-semialdehyde + NADPH + H(+)</text>
        <dbReference type="Rhea" id="RHEA:15761"/>
        <dbReference type="ChEBI" id="CHEBI:15378"/>
        <dbReference type="ChEBI" id="CHEBI:57476"/>
        <dbReference type="ChEBI" id="CHEBI:57783"/>
        <dbReference type="ChEBI" id="CHEBI:58349"/>
        <dbReference type="ChEBI" id="CHEBI:537519"/>
        <dbReference type="EC" id="1.1.1.3"/>
    </reaction>
    <physiologicalReaction direction="right-to-left" evidence="12">
        <dbReference type="Rhea" id="RHEA:15763"/>
    </physiologicalReaction>
</comment>
<dbReference type="InterPro" id="IPR022697">
    <property type="entry name" value="HDH_short"/>
</dbReference>
<comment type="cofactor">
    <cofactor evidence="1">
        <name>a metal cation</name>
        <dbReference type="ChEBI" id="CHEBI:25213"/>
    </cofactor>
</comment>
<dbReference type="Gene3D" id="3.30.360.10">
    <property type="entry name" value="Dihydrodipicolinate Reductase, domain 2"/>
    <property type="match status" value="1"/>
</dbReference>
<protein>
    <recommendedName>
        <fullName evidence="6 14">Homoserine dehydrogenase</fullName>
        <shortName evidence="14">HDH</shortName>
        <ecNumber evidence="5 14">1.1.1.3</ecNumber>
    </recommendedName>
</protein>
<dbReference type="GO" id="GO:0050661">
    <property type="term" value="F:NADP binding"/>
    <property type="evidence" value="ECO:0007669"/>
    <property type="project" value="InterPro"/>
</dbReference>
<dbReference type="GO" id="GO:0009088">
    <property type="term" value="P:threonine biosynthetic process"/>
    <property type="evidence" value="ECO:0007669"/>
    <property type="project" value="UniProtKB-UniPathway"/>
</dbReference>
<dbReference type="PROSITE" id="PS01042">
    <property type="entry name" value="HOMOSER_DHGENASE"/>
    <property type="match status" value="1"/>
</dbReference>
<evidence type="ECO:0000256" key="4">
    <source>
        <dbReference type="ARBA" id="ARBA00006753"/>
    </source>
</evidence>
<feature type="domain" description="Aspartate/homoserine dehydrogenase NAD-binding" evidence="20">
    <location>
        <begin position="9"/>
        <end position="131"/>
    </location>
</feature>
<keyword evidence="7 14" id="KW-0028">Amino-acid biosynthesis</keyword>
<dbReference type="EMBL" id="MCFI01000001">
    <property type="protein sequence ID" value="ORY87916.1"/>
    <property type="molecule type" value="Genomic_DNA"/>
</dbReference>
<dbReference type="PIRSF" id="PIRSF036497">
    <property type="entry name" value="HDH_short"/>
    <property type="match status" value="1"/>
</dbReference>
<dbReference type="InterPro" id="IPR011147">
    <property type="entry name" value="Bifunc_Aspkin/hSer_DH"/>
</dbReference>
<evidence type="ECO:0000259" key="20">
    <source>
        <dbReference type="Pfam" id="PF03447"/>
    </source>
</evidence>
<dbReference type="GeneID" id="63782815"/>
<dbReference type="OMA" id="IYTRCYS"/>
<dbReference type="PANTHER" id="PTHR43070">
    <property type="match status" value="1"/>
</dbReference>
<dbReference type="STRING" id="56484.A0A1Y2FXK8"/>
<comment type="function">
    <text evidence="13">Catalyzes the conversion of L-aspartate-beta-semialdehyde (L-Asa) to L-homoserine (L-Hse), the third step in the biosynthesis of amino acids that derive from aspartate (the aspartate family of amino acids), including methioinine and threonine, the latter of which is a precursor to isoleucine; production of homoserine leads to a branch-point in the pathway as it can either be O-phosphorylated for processing to threonine, or O-acylated for processing to methionine.</text>
</comment>
<feature type="active site" description="Proton donor" evidence="15">
    <location>
        <position position="230"/>
    </location>
</feature>
<evidence type="ECO:0000313" key="22">
    <source>
        <dbReference type="Proteomes" id="UP000193685"/>
    </source>
</evidence>
<dbReference type="InterPro" id="IPR005106">
    <property type="entry name" value="Asp/hSer_DH_NAD-bd"/>
</dbReference>
<evidence type="ECO:0000259" key="19">
    <source>
        <dbReference type="Pfam" id="PF00742"/>
    </source>
</evidence>
<dbReference type="FunFam" id="3.30.360.10:FF:000006">
    <property type="entry name" value="Bifunctional aspartokinase/homoserine dehydrogenase"/>
    <property type="match status" value="1"/>
</dbReference>
<feature type="domain" description="Homoserine dehydrogenase catalytic" evidence="19">
    <location>
        <begin position="148"/>
        <end position="364"/>
    </location>
</feature>
<evidence type="ECO:0000256" key="15">
    <source>
        <dbReference type="PIRSR" id="PIRSR036497-1"/>
    </source>
</evidence>
<keyword evidence="11 14" id="KW-0486">Methionine biosynthesis</keyword>
<evidence type="ECO:0000256" key="10">
    <source>
        <dbReference type="ARBA" id="ARBA00023002"/>
    </source>
</evidence>
<comment type="pathway">
    <text evidence="3 17">Amino-acid biosynthesis; L-methionine biosynthesis via de novo pathway; L-homoserine from L-aspartate: step 3/3.</text>
</comment>
<dbReference type="SUPFAM" id="SSF55347">
    <property type="entry name" value="Glyceraldehyde-3-phosphate dehydrogenase-like, C-terminal domain"/>
    <property type="match status" value="1"/>
</dbReference>
<evidence type="ECO:0000256" key="18">
    <source>
        <dbReference type="RuleBase" id="RU004171"/>
    </source>
</evidence>
<dbReference type="GO" id="GO:0004412">
    <property type="term" value="F:homoserine dehydrogenase activity"/>
    <property type="evidence" value="ECO:0007669"/>
    <property type="project" value="UniProtKB-EC"/>
</dbReference>
<evidence type="ECO:0000256" key="14">
    <source>
        <dbReference type="PIRNR" id="PIRNR036497"/>
    </source>
</evidence>
<comment type="similarity">
    <text evidence="4 14 18">Belongs to the homoserine dehydrogenase family.</text>
</comment>
<feature type="binding site" evidence="16">
    <location>
        <begin position="9"/>
        <end position="14"/>
    </location>
    <ligand>
        <name>NADP(+)</name>
        <dbReference type="ChEBI" id="CHEBI:58349"/>
    </ligand>
</feature>
<feature type="binding site" evidence="16">
    <location>
        <position position="90"/>
    </location>
    <ligand>
        <name>NADPH</name>
        <dbReference type="ChEBI" id="CHEBI:57783"/>
    </ligand>
</feature>
<evidence type="ECO:0000256" key="16">
    <source>
        <dbReference type="PIRSR" id="PIRSR036497-2"/>
    </source>
</evidence>
<reference evidence="21 22" key="1">
    <citation type="submission" date="2016-07" db="EMBL/GenBank/DDBJ databases">
        <title>Pervasive Adenine N6-methylation of Active Genes in Fungi.</title>
        <authorList>
            <consortium name="DOE Joint Genome Institute"/>
            <person name="Mondo S.J."/>
            <person name="Dannebaum R.O."/>
            <person name="Kuo R.C."/>
            <person name="Labutti K."/>
            <person name="Haridas S."/>
            <person name="Kuo A."/>
            <person name="Salamov A."/>
            <person name="Ahrendt S.R."/>
            <person name="Lipzen A."/>
            <person name="Sullivan W."/>
            <person name="Andreopoulos W.B."/>
            <person name="Clum A."/>
            <person name="Lindquist E."/>
            <person name="Daum C."/>
            <person name="Ramamoorthy G.K."/>
            <person name="Gryganskyi A."/>
            <person name="Culley D."/>
            <person name="Magnuson J.K."/>
            <person name="James T.Y."/>
            <person name="O'Malley M.A."/>
            <person name="Stajich J.E."/>
            <person name="Spatafora J.W."/>
            <person name="Visel A."/>
            <person name="Grigoriev I.V."/>
        </authorList>
    </citation>
    <scope>NUCLEOTIDE SEQUENCE [LARGE SCALE GENOMIC DNA]</scope>
    <source>
        <strain evidence="21 22">12-1054</strain>
    </source>
</reference>
<dbReference type="Proteomes" id="UP000193685">
    <property type="component" value="Unassembled WGS sequence"/>
</dbReference>
<keyword evidence="22" id="KW-1185">Reference proteome</keyword>
<feature type="binding site" evidence="16">
    <location>
        <position position="215"/>
    </location>
    <ligand>
        <name>L-homoserine</name>
        <dbReference type="ChEBI" id="CHEBI:57476"/>
    </ligand>
</feature>
<evidence type="ECO:0000256" key="6">
    <source>
        <dbReference type="ARBA" id="ARBA00013376"/>
    </source>
</evidence>
<dbReference type="PANTHER" id="PTHR43070:SF5">
    <property type="entry name" value="HOMOSERINE DEHYDROGENASE"/>
    <property type="match status" value="1"/>
</dbReference>
<dbReference type="GO" id="GO:0009086">
    <property type="term" value="P:methionine biosynthetic process"/>
    <property type="evidence" value="ECO:0007669"/>
    <property type="project" value="UniProtKB-KW"/>
</dbReference>
<evidence type="ECO:0000256" key="2">
    <source>
        <dbReference type="ARBA" id="ARBA00005056"/>
    </source>
</evidence>
<evidence type="ECO:0000256" key="5">
    <source>
        <dbReference type="ARBA" id="ARBA00013213"/>
    </source>
</evidence>
<accession>A0A1Y2FXK8</accession>
<evidence type="ECO:0000256" key="11">
    <source>
        <dbReference type="ARBA" id="ARBA00023167"/>
    </source>
</evidence>
<comment type="pathway">
    <text evidence="2 17">Amino-acid biosynthesis; L-threonine biosynthesis; L-threonine from L-aspartate: step 3/5.</text>
</comment>
<keyword evidence="9 14" id="KW-0521">NADP</keyword>
<evidence type="ECO:0000256" key="17">
    <source>
        <dbReference type="RuleBase" id="RU000579"/>
    </source>
</evidence>
<dbReference type="Gene3D" id="3.40.50.720">
    <property type="entry name" value="NAD(P)-binding Rossmann-like Domain"/>
    <property type="match status" value="1"/>
</dbReference>
<keyword evidence="10 14" id="KW-0560">Oxidoreductase</keyword>
<comment type="caution">
    <text evidence="21">The sequence shown here is derived from an EMBL/GenBank/DDBJ whole genome shotgun (WGS) entry which is preliminary data.</text>
</comment>
<dbReference type="SUPFAM" id="SSF51735">
    <property type="entry name" value="NAD(P)-binding Rossmann-fold domains"/>
    <property type="match status" value="1"/>
</dbReference>
<gene>
    <name evidence="21" type="ORF">BCR37DRAFT_16469</name>
</gene>
<name>A0A1Y2FXK8_PROLT</name>
<dbReference type="OrthoDB" id="67851at2759"/>
<feature type="binding site" evidence="16">
    <location>
        <position position="114"/>
    </location>
    <ligand>
        <name>NADPH</name>
        <dbReference type="ChEBI" id="CHEBI:57783"/>
    </ligand>
</feature>
<evidence type="ECO:0000256" key="12">
    <source>
        <dbReference type="ARBA" id="ARBA00048841"/>
    </source>
</evidence>
<sequence length="378" mass="39845">MSINVAVIGPGGVGKAFLSQLAQYNKRSDNTYKLVLLARSKVAAYTDDLQEIAFDSWQSTLDKAIKPADLTAMLATLKTSKVPVILVDNTSNEAIAARYGEILDLGIHIATPNKKGFSSDLQAFKDTQRKAKGRGLCFHESSVGAGLPILSTLKDLVETGDTICKIEGIFSGTLSYLFNTFSPASAIDALKQGDDVGLPKFSQVVQVAKDSGFTEPDPRDDLNGLDVARKLTILSRLSGLDIASPTSFPVQSLIPEALESCESGDAFLKGLPDHDDAYGKQRAEAAQNDSVLRFVGSIEMATQQVSVALKAFPKTSAFAGLKGSDNVVAFYTERYGGLEGNPLIVQGAGAGGDVTAMGVLADVLKIGAIVQGRPGPGQ</sequence>
<dbReference type="Pfam" id="PF00742">
    <property type="entry name" value="Homoserine_dh"/>
    <property type="match status" value="1"/>
</dbReference>
<evidence type="ECO:0000256" key="1">
    <source>
        <dbReference type="ARBA" id="ARBA00001920"/>
    </source>
</evidence>
<evidence type="ECO:0000313" key="21">
    <source>
        <dbReference type="EMBL" id="ORY87916.1"/>
    </source>
</evidence>
<evidence type="ECO:0000256" key="7">
    <source>
        <dbReference type="ARBA" id="ARBA00022605"/>
    </source>
</evidence>
<dbReference type="InterPro" id="IPR001342">
    <property type="entry name" value="HDH_cat"/>
</dbReference>
<proteinExistence type="inferred from homology"/>
<dbReference type="InterPro" id="IPR019811">
    <property type="entry name" value="HDH_CS"/>
</dbReference>
<dbReference type="UniPathway" id="UPA00050">
    <property type="reaction ID" value="UER00063"/>
</dbReference>
<dbReference type="UniPathway" id="UPA00051">
    <property type="reaction ID" value="UER00465"/>
</dbReference>
<dbReference type="GO" id="GO:0009090">
    <property type="term" value="P:homoserine biosynthetic process"/>
    <property type="evidence" value="ECO:0007669"/>
    <property type="project" value="TreeGrafter"/>
</dbReference>
<evidence type="ECO:0000256" key="13">
    <source>
        <dbReference type="ARBA" id="ARBA00059589"/>
    </source>
</evidence>
<dbReference type="InterPro" id="IPR036291">
    <property type="entry name" value="NAD(P)-bd_dom_sf"/>
</dbReference>
<evidence type="ECO:0000256" key="3">
    <source>
        <dbReference type="ARBA" id="ARBA00005062"/>
    </source>
</evidence>
<dbReference type="Pfam" id="PF03447">
    <property type="entry name" value="NAD_binding_3"/>
    <property type="match status" value="1"/>
</dbReference>
<evidence type="ECO:0000256" key="8">
    <source>
        <dbReference type="ARBA" id="ARBA00022697"/>
    </source>
</evidence>
<dbReference type="EC" id="1.1.1.3" evidence="5 14"/>